<feature type="chain" id="PRO_5019336949" evidence="2">
    <location>
        <begin position="20"/>
        <end position="485"/>
    </location>
</feature>
<accession>A0A418WZW5</accession>
<evidence type="ECO:0000256" key="1">
    <source>
        <dbReference type="ARBA" id="ARBA00023098"/>
    </source>
</evidence>
<keyword evidence="1" id="KW-0443">Lipid metabolism</keyword>
<keyword evidence="2" id="KW-0732">Signal</keyword>
<dbReference type="Gene3D" id="3.40.1090.10">
    <property type="entry name" value="Cytosolic phospholipase A2 catalytic domain"/>
    <property type="match status" value="2"/>
</dbReference>
<dbReference type="GO" id="GO:0006629">
    <property type="term" value="P:lipid metabolic process"/>
    <property type="evidence" value="ECO:0007669"/>
    <property type="project" value="UniProtKB-KW"/>
</dbReference>
<evidence type="ECO:0000256" key="2">
    <source>
        <dbReference type="SAM" id="SignalP"/>
    </source>
</evidence>
<keyword evidence="5" id="KW-1185">Reference proteome</keyword>
<feature type="domain" description="PNPLA" evidence="3">
    <location>
        <begin position="60"/>
        <end position="316"/>
    </location>
</feature>
<reference evidence="4 5" key="1">
    <citation type="submission" date="2018-09" db="EMBL/GenBank/DDBJ databases">
        <authorList>
            <person name="Zhu H."/>
        </authorList>
    </citation>
    <scope>NUCLEOTIDE SEQUENCE [LARGE SCALE GENOMIC DNA]</scope>
    <source>
        <strain evidence="4 5">K2R10-39</strain>
    </source>
</reference>
<protein>
    <submittedName>
        <fullName evidence="4">Patatin-like phospholipase family protein</fullName>
    </submittedName>
</protein>
<dbReference type="Proteomes" id="UP000285190">
    <property type="component" value="Unassembled WGS sequence"/>
</dbReference>
<sequence>MFSRSSSSLICRSASAAFAGMVLLAGCASPQAFQIKRIEPGLASTCSVPIPERDVLVGVALSGGGSRAALFGAAGLEALGRLRTADGRSVLERTDYLSSVSGGSLAATYYALQKPPRDMRVLTPGGELTPPWTAFFEQYKGMMSQNIGGPVALRQFSSFRWLNSSLGAISLAEILRERVLGDATMRDVNRREALGDAPGLIVNTTLYNNGRRLAVTGLPSDAFRYDFIGSLQREQKEEGKRAEIPPILARRWEQLLPMTPADLRMDQCHMLVAGAVAASASFPPVIGPTTFQVEGDDTYWHVGDGGLYENQGVEPLVFLFVKQLQQKKSRRAYIIAFDSSFPFSVDERRLNRRAEPFSLFTFDFNRIPGIMEERATTYQGLFFRSMQIEGVFPDEHTMFGLSLRHIDAQWREDLSDVPQACLNEAKPILSPADVRERLAEIPTRFRLFSECDRQLLITAASKLVEQHRQEILDFIDGRPVPKAQP</sequence>
<proteinExistence type="predicted"/>
<dbReference type="InterPro" id="IPR002641">
    <property type="entry name" value="PNPLA_dom"/>
</dbReference>
<dbReference type="InterPro" id="IPR016035">
    <property type="entry name" value="Acyl_Trfase/lysoPLipase"/>
</dbReference>
<evidence type="ECO:0000259" key="3">
    <source>
        <dbReference type="Pfam" id="PF01734"/>
    </source>
</evidence>
<dbReference type="EMBL" id="QYUN01000002">
    <property type="protein sequence ID" value="RJG05742.1"/>
    <property type="molecule type" value="Genomic_DNA"/>
</dbReference>
<dbReference type="SUPFAM" id="SSF52151">
    <property type="entry name" value="FabD/lysophospholipase-like"/>
    <property type="match status" value="1"/>
</dbReference>
<dbReference type="Pfam" id="PF01734">
    <property type="entry name" value="Patatin"/>
    <property type="match status" value="1"/>
</dbReference>
<feature type="signal peptide" evidence="2">
    <location>
        <begin position="1"/>
        <end position="19"/>
    </location>
</feature>
<evidence type="ECO:0000313" key="5">
    <source>
        <dbReference type="Proteomes" id="UP000285190"/>
    </source>
</evidence>
<dbReference type="PROSITE" id="PS51257">
    <property type="entry name" value="PROKAR_LIPOPROTEIN"/>
    <property type="match status" value="1"/>
</dbReference>
<dbReference type="AlphaFoldDB" id="A0A418WZW5"/>
<organism evidence="4 5">
    <name type="scientific">Noviherbaspirillum cavernae</name>
    <dbReference type="NCBI Taxonomy" id="2320862"/>
    <lineage>
        <taxon>Bacteria</taxon>
        <taxon>Pseudomonadati</taxon>
        <taxon>Pseudomonadota</taxon>
        <taxon>Betaproteobacteria</taxon>
        <taxon>Burkholderiales</taxon>
        <taxon>Oxalobacteraceae</taxon>
        <taxon>Noviherbaspirillum</taxon>
    </lineage>
</organism>
<comment type="caution">
    <text evidence="4">The sequence shown here is derived from an EMBL/GenBank/DDBJ whole genome shotgun (WGS) entry which is preliminary data.</text>
</comment>
<gene>
    <name evidence="4" type="ORF">D3870_06660</name>
</gene>
<name>A0A418WZW5_9BURK</name>
<evidence type="ECO:0000313" key="4">
    <source>
        <dbReference type="EMBL" id="RJG05742.1"/>
    </source>
</evidence>